<comment type="caution">
    <text evidence="3">The sequence shown here is derived from an EMBL/GenBank/DDBJ whole genome shotgun (WGS) entry which is preliminary data.</text>
</comment>
<feature type="chain" id="PRO_5043932802" description="Insulin-like domain-containing protein" evidence="2">
    <location>
        <begin position="19"/>
        <end position="113"/>
    </location>
</feature>
<evidence type="ECO:0000256" key="2">
    <source>
        <dbReference type="SAM" id="SignalP"/>
    </source>
</evidence>
<dbReference type="Proteomes" id="UP001432027">
    <property type="component" value="Unassembled WGS sequence"/>
</dbReference>
<evidence type="ECO:0000256" key="1">
    <source>
        <dbReference type="ARBA" id="ARBA00022729"/>
    </source>
</evidence>
<dbReference type="SUPFAM" id="SSF56994">
    <property type="entry name" value="Insulin-like"/>
    <property type="match status" value="1"/>
</dbReference>
<accession>A0AAV5SIK1</accession>
<organism evidence="3 4">
    <name type="scientific">Pristionchus entomophagus</name>
    <dbReference type="NCBI Taxonomy" id="358040"/>
    <lineage>
        <taxon>Eukaryota</taxon>
        <taxon>Metazoa</taxon>
        <taxon>Ecdysozoa</taxon>
        <taxon>Nematoda</taxon>
        <taxon>Chromadorea</taxon>
        <taxon>Rhabditida</taxon>
        <taxon>Rhabditina</taxon>
        <taxon>Diplogasteromorpha</taxon>
        <taxon>Diplogasteroidea</taxon>
        <taxon>Neodiplogasteridae</taxon>
        <taxon>Pristionchus</taxon>
    </lineage>
</organism>
<keyword evidence="1 2" id="KW-0732">Signal</keyword>
<evidence type="ECO:0008006" key="5">
    <source>
        <dbReference type="Google" id="ProtNLM"/>
    </source>
</evidence>
<sequence length="113" mass="12849">IQMRVLILAFLCLSLALSVPVYSGVAHKRHTERIASETEIAELRDLIKSGKDNDTRIKVCGIRLFQLIRSFAEVPCTNEPDFVVDDNLRLTDKCCHNECSFGELKNYICLIYS</sequence>
<dbReference type="InterPro" id="IPR036438">
    <property type="entry name" value="Insulin-like_sf"/>
</dbReference>
<protein>
    <recommendedName>
        <fullName evidence="5">Insulin-like domain-containing protein</fullName>
    </recommendedName>
</protein>
<proteinExistence type="predicted"/>
<evidence type="ECO:0000313" key="3">
    <source>
        <dbReference type="EMBL" id="GMS81968.1"/>
    </source>
</evidence>
<gene>
    <name evidence="3" type="ORF">PENTCL1PPCAC_4143</name>
</gene>
<feature type="non-terminal residue" evidence="3">
    <location>
        <position position="1"/>
    </location>
</feature>
<keyword evidence="4" id="KW-1185">Reference proteome</keyword>
<dbReference type="AlphaFoldDB" id="A0AAV5SIK1"/>
<dbReference type="EMBL" id="BTSX01000001">
    <property type="protein sequence ID" value="GMS81968.1"/>
    <property type="molecule type" value="Genomic_DNA"/>
</dbReference>
<evidence type="ECO:0000313" key="4">
    <source>
        <dbReference type="Proteomes" id="UP001432027"/>
    </source>
</evidence>
<name>A0AAV5SIK1_9BILA</name>
<feature type="signal peptide" evidence="2">
    <location>
        <begin position="1"/>
        <end position="18"/>
    </location>
</feature>
<reference evidence="3" key="1">
    <citation type="submission" date="2023-10" db="EMBL/GenBank/DDBJ databases">
        <title>Genome assembly of Pristionchus species.</title>
        <authorList>
            <person name="Yoshida K."/>
            <person name="Sommer R.J."/>
        </authorList>
    </citation>
    <scope>NUCLEOTIDE SEQUENCE</scope>
    <source>
        <strain evidence="3">RS0144</strain>
    </source>
</reference>